<dbReference type="EMBL" id="CM029054">
    <property type="protein sequence ID" value="KAG2539525.1"/>
    <property type="molecule type" value="Genomic_DNA"/>
</dbReference>
<keyword evidence="7" id="KW-1185">Reference proteome</keyword>
<dbReference type="PROSITE" id="PS51999">
    <property type="entry name" value="ZF_GRF"/>
    <property type="match status" value="1"/>
</dbReference>
<dbReference type="AlphaFoldDB" id="A0A8T0MR66"/>
<proteinExistence type="predicted"/>
<gene>
    <name evidence="6" type="ORF">PVAP13_9NG479514</name>
</gene>
<dbReference type="Proteomes" id="UP000823388">
    <property type="component" value="Chromosome 9N"/>
</dbReference>
<evidence type="ECO:0000259" key="5">
    <source>
        <dbReference type="PROSITE" id="PS51999"/>
    </source>
</evidence>
<name>A0A8T0MR66_PANVG</name>
<accession>A0A8T0MR66</accession>
<keyword evidence="3" id="KW-0862">Zinc</keyword>
<evidence type="ECO:0000313" key="6">
    <source>
        <dbReference type="EMBL" id="KAG2539525.1"/>
    </source>
</evidence>
<organism evidence="6 7">
    <name type="scientific">Panicum virgatum</name>
    <name type="common">Blackwell switchgrass</name>
    <dbReference type="NCBI Taxonomy" id="38727"/>
    <lineage>
        <taxon>Eukaryota</taxon>
        <taxon>Viridiplantae</taxon>
        <taxon>Streptophyta</taxon>
        <taxon>Embryophyta</taxon>
        <taxon>Tracheophyta</taxon>
        <taxon>Spermatophyta</taxon>
        <taxon>Magnoliopsida</taxon>
        <taxon>Liliopsida</taxon>
        <taxon>Poales</taxon>
        <taxon>Poaceae</taxon>
        <taxon>PACMAD clade</taxon>
        <taxon>Panicoideae</taxon>
        <taxon>Panicodae</taxon>
        <taxon>Paniceae</taxon>
        <taxon>Panicinae</taxon>
        <taxon>Panicum</taxon>
        <taxon>Panicum sect. Hiantes</taxon>
    </lineage>
</organism>
<evidence type="ECO:0000256" key="4">
    <source>
        <dbReference type="PROSITE-ProRule" id="PRU01343"/>
    </source>
</evidence>
<sequence>MLQSRKRKIWYRGEAKEDGPVPPPIPIPNCECGIPAEVKQSRHPKTAARAFYMCSKNLSFKWITPHIYESSSPCFFFQWIDGPDKFDPRICLFAYEDETMPYHKFKRWVPPPPNPPLMTAEEKAEAASIRVTSRPLCHCGVPCKLQRPNLELPVKFTPFFCCKLTTHY</sequence>
<protein>
    <recommendedName>
        <fullName evidence="5">GRF-type domain-containing protein</fullName>
    </recommendedName>
</protein>
<dbReference type="PANTHER" id="PTHR48127:SF1">
    <property type="entry name" value="ZINC FINGER GRF-TYPE DOMAIN-CONTAINING PROTEIN"/>
    <property type="match status" value="1"/>
</dbReference>
<evidence type="ECO:0000256" key="2">
    <source>
        <dbReference type="ARBA" id="ARBA00022771"/>
    </source>
</evidence>
<dbReference type="InterPro" id="IPR010666">
    <property type="entry name" value="Znf_GRF"/>
</dbReference>
<dbReference type="GO" id="GO:0008270">
    <property type="term" value="F:zinc ion binding"/>
    <property type="evidence" value="ECO:0007669"/>
    <property type="project" value="UniProtKB-KW"/>
</dbReference>
<evidence type="ECO:0000313" key="7">
    <source>
        <dbReference type="Proteomes" id="UP000823388"/>
    </source>
</evidence>
<feature type="domain" description="GRF-type" evidence="5">
    <location>
        <begin position="30"/>
        <end position="83"/>
    </location>
</feature>
<keyword evidence="2 4" id="KW-0863">Zinc-finger</keyword>
<keyword evidence="1" id="KW-0479">Metal-binding</keyword>
<reference evidence="6" key="1">
    <citation type="submission" date="2020-05" db="EMBL/GenBank/DDBJ databases">
        <title>WGS assembly of Panicum virgatum.</title>
        <authorList>
            <person name="Lovell J.T."/>
            <person name="Jenkins J."/>
            <person name="Shu S."/>
            <person name="Juenger T.E."/>
            <person name="Schmutz J."/>
        </authorList>
    </citation>
    <scope>NUCLEOTIDE SEQUENCE</scope>
    <source>
        <strain evidence="6">AP13</strain>
    </source>
</reference>
<evidence type="ECO:0000256" key="3">
    <source>
        <dbReference type="ARBA" id="ARBA00022833"/>
    </source>
</evidence>
<comment type="caution">
    <text evidence="6">The sequence shown here is derived from an EMBL/GenBank/DDBJ whole genome shotgun (WGS) entry which is preliminary data.</text>
</comment>
<dbReference type="PANTHER" id="PTHR48127">
    <property type="entry name" value="GRF-TYPE DOMAIN-CONTAINING PROTEIN"/>
    <property type="match status" value="1"/>
</dbReference>
<evidence type="ECO:0000256" key="1">
    <source>
        <dbReference type="ARBA" id="ARBA00022723"/>
    </source>
</evidence>